<dbReference type="InterPro" id="IPR014480">
    <property type="entry name" value="Mannan-1_6-alpha_mannosidase"/>
</dbReference>
<evidence type="ECO:0000313" key="14">
    <source>
        <dbReference type="EMBL" id="OWP02197.1"/>
    </source>
</evidence>
<comment type="caution">
    <text evidence="14">The sequence shown here is derived from an EMBL/GenBank/DDBJ whole genome shotgun (WGS) entry which is preliminary data.</text>
</comment>
<dbReference type="GO" id="GO:0009272">
    <property type="term" value="P:fungal-type cell wall biogenesis"/>
    <property type="evidence" value="ECO:0007669"/>
    <property type="project" value="TreeGrafter"/>
</dbReference>
<evidence type="ECO:0000256" key="2">
    <source>
        <dbReference type="ARBA" id="ARBA00004308"/>
    </source>
</evidence>
<evidence type="ECO:0000256" key="11">
    <source>
        <dbReference type="SAM" id="MobiDB-lite"/>
    </source>
</evidence>
<organism evidence="14 15">
    <name type="scientific">Diplocarpon coronariae</name>
    <dbReference type="NCBI Taxonomy" id="2795749"/>
    <lineage>
        <taxon>Eukaryota</taxon>
        <taxon>Fungi</taxon>
        <taxon>Dikarya</taxon>
        <taxon>Ascomycota</taxon>
        <taxon>Pezizomycotina</taxon>
        <taxon>Leotiomycetes</taxon>
        <taxon>Helotiales</taxon>
        <taxon>Drepanopezizaceae</taxon>
        <taxon>Diplocarpon</taxon>
    </lineage>
</organism>
<keyword evidence="6 10" id="KW-0378">Hydrolase</keyword>
<sequence>MVRFTISSLVLALCAYSNGVAGLDLDLSSEDSIKSVAKTIAYDMMTYYTGNLSGQIPGQLPGPPPNPNVLNAGYFWWEAGAMWGSLIDYWYYTGDTTYNAVVSQGLEFQVGENADYLPQNQTTGMGNDDQGFWGMSAMTAAELGFPDPPPDKPQWLALAQAVYNTQLQKVDDVCGGGLRWQAYSFLNGYDYKNSIANGCFFNIAARLAVYTGNATYADEASKIWDWMESVHLIDDSYNIFDGVPIASDKTCTEIRKPQFSYNAGVFLLGAAAMYKQTNGSAVWETRVNGLLNQTINVFFPEGIAYEVACEAALVHCTIDMFSYKAYLTRWMAATTKFAPFTYDRVIAALQTSARAAALQCSGSPADKPQGAGRMCGLSWSENSTWDGTSGVGQQMAALEVITSNLIQKAKDPLTNSTGGTSVGNPTAGTGDSSSQDPNAKDPKSAGDKAGAGILTAIVIAAVLAGLVWVSMPDEKMA</sequence>
<dbReference type="Pfam" id="PF03663">
    <property type="entry name" value="Glyco_hydro_76"/>
    <property type="match status" value="1"/>
</dbReference>
<dbReference type="InterPro" id="IPR008928">
    <property type="entry name" value="6-hairpin_glycosidase_sf"/>
</dbReference>
<keyword evidence="12" id="KW-1133">Transmembrane helix</keyword>
<feature type="region of interest" description="Disordered" evidence="11">
    <location>
        <begin position="412"/>
        <end position="447"/>
    </location>
</feature>
<dbReference type="EC" id="3.2.1.101" evidence="4 10"/>
<evidence type="ECO:0000256" key="5">
    <source>
        <dbReference type="ARBA" id="ARBA00022729"/>
    </source>
</evidence>
<dbReference type="EMBL" id="MZNU01000243">
    <property type="protein sequence ID" value="OWP02197.1"/>
    <property type="molecule type" value="Genomic_DNA"/>
</dbReference>
<reference evidence="14 15" key="1">
    <citation type="submission" date="2017-04" db="EMBL/GenBank/DDBJ databases">
        <title>Draft genome sequence of Marssonina coronaria NL1: causal agent of apple blotch.</title>
        <authorList>
            <person name="Cheng Q."/>
        </authorList>
    </citation>
    <scope>NUCLEOTIDE SEQUENCE [LARGE SCALE GENOMIC DNA]</scope>
    <source>
        <strain evidence="14 15">NL1</strain>
    </source>
</reference>
<name>A0A218Z2D9_9HELO</name>
<evidence type="ECO:0000256" key="10">
    <source>
        <dbReference type="PIRNR" id="PIRNR016302"/>
    </source>
</evidence>
<keyword evidence="12" id="KW-0812">Transmembrane</keyword>
<evidence type="ECO:0000313" key="15">
    <source>
        <dbReference type="Proteomes" id="UP000242519"/>
    </source>
</evidence>
<dbReference type="SUPFAM" id="SSF48208">
    <property type="entry name" value="Six-hairpin glycosidases"/>
    <property type="match status" value="1"/>
</dbReference>
<evidence type="ECO:0000256" key="4">
    <source>
        <dbReference type="ARBA" id="ARBA00012350"/>
    </source>
</evidence>
<dbReference type="PANTHER" id="PTHR12145">
    <property type="entry name" value="MANNAN ENDO-1,6-ALPHA-MANNOSIDASE DCW1"/>
    <property type="match status" value="1"/>
</dbReference>
<keyword evidence="9 10" id="KW-0326">Glycosidase</keyword>
<dbReference type="GO" id="GO:0008496">
    <property type="term" value="F:mannan endo-1,6-alpha-mannosidase activity"/>
    <property type="evidence" value="ECO:0007669"/>
    <property type="project" value="UniProtKB-UniRule"/>
</dbReference>
<evidence type="ECO:0000256" key="13">
    <source>
        <dbReference type="SAM" id="SignalP"/>
    </source>
</evidence>
<comment type="subcellular location">
    <subcellularLocation>
        <location evidence="2">Endomembrane system</location>
    </subcellularLocation>
</comment>
<evidence type="ECO:0000256" key="12">
    <source>
        <dbReference type="SAM" id="Phobius"/>
    </source>
</evidence>
<dbReference type="PIRSF" id="PIRSF016302">
    <property type="entry name" value="Man_a_manosd"/>
    <property type="match status" value="1"/>
</dbReference>
<keyword evidence="7 12" id="KW-0472">Membrane</keyword>
<keyword evidence="5 13" id="KW-0732">Signal</keyword>
<dbReference type="PANTHER" id="PTHR12145:SF36">
    <property type="entry name" value="MANNAN ENDO-1,6-ALPHA-MANNOSIDASE DCW1"/>
    <property type="match status" value="1"/>
</dbReference>
<dbReference type="InterPro" id="IPR005198">
    <property type="entry name" value="Glyco_hydro_76"/>
</dbReference>
<feature type="compositionally biased region" description="Polar residues" evidence="11">
    <location>
        <begin position="413"/>
        <end position="437"/>
    </location>
</feature>
<dbReference type="FunFam" id="1.50.10.20:FF:000006">
    <property type="entry name" value="Mannan endo-1,6-alpha-mannosidase"/>
    <property type="match status" value="1"/>
</dbReference>
<dbReference type="GO" id="GO:0016052">
    <property type="term" value="P:carbohydrate catabolic process"/>
    <property type="evidence" value="ECO:0007669"/>
    <property type="project" value="InterPro"/>
</dbReference>
<evidence type="ECO:0000256" key="8">
    <source>
        <dbReference type="ARBA" id="ARBA00023180"/>
    </source>
</evidence>
<evidence type="ECO:0000256" key="9">
    <source>
        <dbReference type="ARBA" id="ARBA00023295"/>
    </source>
</evidence>
<evidence type="ECO:0000256" key="7">
    <source>
        <dbReference type="ARBA" id="ARBA00023136"/>
    </source>
</evidence>
<dbReference type="STRING" id="503106.A0A218Z2D9"/>
<accession>A0A218Z2D9</accession>
<dbReference type="InParanoid" id="A0A218Z2D9"/>
<protein>
    <recommendedName>
        <fullName evidence="4 10">Mannan endo-1,6-alpha-mannosidase</fullName>
        <ecNumber evidence="4 10">3.2.1.101</ecNumber>
    </recommendedName>
</protein>
<keyword evidence="15" id="KW-1185">Reference proteome</keyword>
<keyword evidence="8" id="KW-0325">Glycoprotein</keyword>
<feature type="chain" id="PRO_5013098198" description="Mannan endo-1,6-alpha-mannosidase" evidence="13">
    <location>
        <begin position="23"/>
        <end position="477"/>
    </location>
</feature>
<dbReference type="Proteomes" id="UP000242519">
    <property type="component" value="Unassembled WGS sequence"/>
</dbReference>
<gene>
    <name evidence="14" type="ORF">B2J93_5584</name>
</gene>
<evidence type="ECO:0000256" key="3">
    <source>
        <dbReference type="ARBA" id="ARBA00009699"/>
    </source>
</evidence>
<comment type="similarity">
    <text evidence="3 10">Belongs to the glycosyl hydrolase 76 family.</text>
</comment>
<evidence type="ECO:0000256" key="6">
    <source>
        <dbReference type="ARBA" id="ARBA00022801"/>
    </source>
</evidence>
<dbReference type="AlphaFoldDB" id="A0A218Z2D9"/>
<dbReference type="GO" id="GO:0012505">
    <property type="term" value="C:endomembrane system"/>
    <property type="evidence" value="ECO:0007669"/>
    <property type="project" value="UniProtKB-SubCell"/>
</dbReference>
<comment type="catalytic activity">
    <reaction evidence="1 10">
        <text>Random hydrolysis of (1-&gt;6)-alpha-D-mannosidic linkages in unbranched (1-&gt;6)-mannans.</text>
        <dbReference type="EC" id="3.2.1.101"/>
    </reaction>
</comment>
<dbReference type="OrthoDB" id="4187847at2759"/>
<dbReference type="Gene3D" id="1.50.10.20">
    <property type="match status" value="1"/>
</dbReference>
<feature type="transmembrane region" description="Helical" evidence="12">
    <location>
        <begin position="449"/>
        <end position="469"/>
    </location>
</feature>
<feature type="signal peptide" evidence="13">
    <location>
        <begin position="1"/>
        <end position="22"/>
    </location>
</feature>
<proteinExistence type="inferred from homology"/>
<evidence type="ECO:0000256" key="1">
    <source>
        <dbReference type="ARBA" id="ARBA00001452"/>
    </source>
</evidence>